<dbReference type="InterPro" id="IPR017174">
    <property type="entry name" value="Bdp1_fungi"/>
</dbReference>
<dbReference type="GO" id="GO:0000126">
    <property type="term" value="C:transcription factor TFIIIB complex"/>
    <property type="evidence" value="ECO:0007669"/>
    <property type="project" value="InterPro"/>
</dbReference>
<dbReference type="OrthoDB" id="272624at2759"/>
<dbReference type="GO" id="GO:0000995">
    <property type="term" value="F:RNA polymerase III general transcription initiation factor activity"/>
    <property type="evidence" value="ECO:0007669"/>
    <property type="project" value="InterPro"/>
</dbReference>
<protein>
    <submittedName>
        <fullName evidence="3">Transcription factor TFIIIB component, putative</fullName>
    </submittedName>
</protein>
<dbReference type="SUPFAM" id="SSF46689">
    <property type="entry name" value="Homeodomain-like"/>
    <property type="match status" value="1"/>
</dbReference>
<feature type="compositionally biased region" description="Polar residues" evidence="1">
    <location>
        <begin position="160"/>
        <end position="173"/>
    </location>
</feature>
<feature type="compositionally biased region" description="Low complexity" evidence="1">
    <location>
        <begin position="183"/>
        <end position="196"/>
    </location>
</feature>
<proteinExistence type="predicted"/>
<feature type="compositionally biased region" description="Low complexity" evidence="1">
    <location>
        <begin position="311"/>
        <end position="320"/>
    </location>
</feature>
<name>V5F6U0_BYSSN</name>
<keyword evidence="4" id="KW-1185">Reference proteome</keyword>
<dbReference type="EMBL" id="BAUL01000001">
    <property type="protein sequence ID" value="GAD91444.1"/>
    <property type="molecule type" value="Genomic_DNA"/>
</dbReference>
<feature type="compositionally biased region" description="Low complexity" evidence="1">
    <location>
        <begin position="94"/>
        <end position="150"/>
    </location>
</feature>
<dbReference type="Pfam" id="PF15963">
    <property type="entry name" value="Myb_DNA-bind_7"/>
    <property type="match status" value="1"/>
</dbReference>
<dbReference type="PIRSF" id="PIRSF037327">
    <property type="entry name" value="TFIIIB_Bdp1_fun"/>
    <property type="match status" value="1"/>
</dbReference>
<comment type="caution">
    <text evidence="3">The sequence shown here is derived from an EMBL/GenBank/DDBJ whole genome shotgun (WGS) entry which is preliminary data.</text>
</comment>
<dbReference type="AlphaFoldDB" id="V5F6U0"/>
<dbReference type="PANTHER" id="PTHR22929">
    <property type="entry name" value="RNA POLYMERASE III TRANSCRIPTION INITIATION FACTOR B"/>
    <property type="match status" value="1"/>
</dbReference>
<feature type="compositionally biased region" description="Basic and acidic residues" evidence="1">
    <location>
        <begin position="282"/>
        <end position="298"/>
    </location>
</feature>
<evidence type="ECO:0000259" key="2">
    <source>
        <dbReference type="SMART" id="SM00717"/>
    </source>
</evidence>
<dbReference type="InterPro" id="IPR009057">
    <property type="entry name" value="Homeodomain-like_sf"/>
</dbReference>
<feature type="compositionally biased region" description="Low complexity" evidence="1">
    <location>
        <begin position="61"/>
        <end position="80"/>
    </location>
</feature>
<dbReference type="GO" id="GO:0001156">
    <property type="term" value="F:TFIIIC-class transcription factor complex binding"/>
    <property type="evidence" value="ECO:0007669"/>
    <property type="project" value="TreeGrafter"/>
</dbReference>
<dbReference type="Proteomes" id="UP000018001">
    <property type="component" value="Unassembled WGS sequence"/>
</dbReference>
<dbReference type="InterPro" id="IPR001005">
    <property type="entry name" value="SANT/Myb"/>
</dbReference>
<organism evidence="3 4">
    <name type="scientific">Byssochlamys spectabilis (strain No. 5 / NBRC 109023)</name>
    <name type="common">Paecilomyces variotii</name>
    <dbReference type="NCBI Taxonomy" id="1356009"/>
    <lineage>
        <taxon>Eukaryota</taxon>
        <taxon>Fungi</taxon>
        <taxon>Dikarya</taxon>
        <taxon>Ascomycota</taxon>
        <taxon>Pezizomycotina</taxon>
        <taxon>Eurotiomycetes</taxon>
        <taxon>Eurotiomycetidae</taxon>
        <taxon>Eurotiales</taxon>
        <taxon>Thermoascaceae</taxon>
        <taxon>Paecilomyces</taxon>
    </lineage>
</organism>
<dbReference type="eggNOG" id="KOG2009">
    <property type="taxonomic scope" value="Eukaryota"/>
</dbReference>
<dbReference type="InParanoid" id="V5F6U0"/>
<feature type="compositionally biased region" description="Basic and acidic residues" evidence="1">
    <location>
        <begin position="380"/>
        <end position="400"/>
    </location>
</feature>
<dbReference type="CDD" id="cd00167">
    <property type="entry name" value="SANT"/>
    <property type="match status" value="1"/>
</dbReference>
<dbReference type="GO" id="GO:0070898">
    <property type="term" value="P:RNA polymerase III preinitiation complex assembly"/>
    <property type="evidence" value="ECO:0007669"/>
    <property type="project" value="TreeGrafter"/>
</dbReference>
<feature type="region of interest" description="Disordered" evidence="1">
    <location>
        <begin position="568"/>
        <end position="629"/>
    </location>
</feature>
<feature type="region of interest" description="Disordered" evidence="1">
    <location>
        <begin position="380"/>
        <end position="418"/>
    </location>
</feature>
<dbReference type="Gene3D" id="1.10.10.60">
    <property type="entry name" value="Homeodomain-like"/>
    <property type="match status" value="1"/>
</dbReference>
<evidence type="ECO:0000313" key="3">
    <source>
        <dbReference type="EMBL" id="GAD91444.1"/>
    </source>
</evidence>
<gene>
    <name evidence="3" type="ORF">PVAR5_0014</name>
</gene>
<dbReference type="PANTHER" id="PTHR22929:SF0">
    <property type="entry name" value="TRANSCRIPTION FACTOR TFIIIB COMPONENT B'' HOMOLOG"/>
    <property type="match status" value="1"/>
</dbReference>
<reference evidence="4" key="1">
    <citation type="journal article" date="2014" name="Genome Announc.">
        <title>Draft genome sequence of the formaldehyde-resistant fungus Byssochlamys spectabilis No. 5 (anamorph Paecilomyces variotii No. 5) (NBRC109023).</title>
        <authorList>
            <person name="Oka T."/>
            <person name="Ekino K."/>
            <person name="Fukuda K."/>
            <person name="Nomura Y."/>
        </authorList>
    </citation>
    <scope>NUCLEOTIDE SEQUENCE [LARGE SCALE GENOMIC DNA]</scope>
    <source>
        <strain evidence="4">No. 5 / NBRC 109023</strain>
    </source>
</reference>
<feature type="region of interest" description="Disordered" evidence="1">
    <location>
        <begin position="27"/>
        <end position="350"/>
    </location>
</feature>
<dbReference type="FunFam" id="1.10.10.60:FF:000322">
    <property type="entry name" value="Transcription factor TFIIIB component B"/>
    <property type="match status" value="1"/>
</dbReference>
<evidence type="ECO:0000256" key="1">
    <source>
        <dbReference type="SAM" id="MobiDB-lite"/>
    </source>
</evidence>
<evidence type="ECO:0000313" key="4">
    <source>
        <dbReference type="Proteomes" id="UP000018001"/>
    </source>
</evidence>
<feature type="compositionally biased region" description="Basic residues" evidence="1">
    <location>
        <begin position="299"/>
        <end position="308"/>
    </location>
</feature>
<dbReference type="InterPro" id="IPR039467">
    <property type="entry name" value="TFIIIB_B''_Myb"/>
</dbReference>
<feature type="domain" description="Myb-like" evidence="2">
    <location>
        <begin position="472"/>
        <end position="520"/>
    </location>
</feature>
<feature type="compositionally biased region" description="Basic and acidic residues" evidence="1">
    <location>
        <begin position="568"/>
        <end position="581"/>
    </location>
</feature>
<dbReference type="HOGENOM" id="CLU_022548_1_0_1"/>
<dbReference type="SMART" id="SM00717">
    <property type="entry name" value="SANT"/>
    <property type="match status" value="1"/>
</dbReference>
<sequence>MKSFSSSVISRYSICVTLLSYTDIPASIDKSGKKFAPKAPVRRAGAAPTASGPARASVDRQATSQTPQTSQPAQSAQPATDNAPVPTPPASDVTDAQAATNATPPTVTTETRSPESTSTSVSAKPQSTPSTAATSISIPTPKRKASVSAPAPTPVPIERPSTNQSPPKTSNRTDAGAIAIPTPISKPSSVPAAKSPQQVPPREQRQSSPGAATPIDSPTVEADDSTEARPSKRLKTSETAVPAPRPRKTPSQRRQSVAEPESTPAPLPTPPNTQLSAPEEDGVVRGDSDAVPPTEKRAPKTGRPRKKRTTENGTTDTGTRPTRERRPRPRMKREPTPEGSEMIEIAPAVVKMSDLCKDLRTGKKSKREVELQNLELAEAERKQKEREERETTSEPVKKNVENGSPSEDPDNTPKKQAGPVMRIVNGEIVLDATSLHVDRHADAAREAGQLEDVVENPLTRKINQATYGKRTKTESWDEEMTDLFYRGLRMFGTDFMMISKLFPGRSRRQIKLKFNNEERRDPERIKETLLGPSEIIDIATYSEMTNTVYDDPRAIQRELDEEKKRIEDQHAKEKQAQEELLRNPTGAADPGNEKGNGQKTKRKKSAVAKTVEGGTEEVLGSIDDFPMHT</sequence>
<accession>V5F6U0</accession>